<dbReference type="OrthoDB" id="5542239at2759"/>
<keyword evidence="4" id="KW-0496">Mitochondrion</keyword>
<dbReference type="PANTHER" id="PTHR37799">
    <property type="entry name" value="37S RIBOSOMAL PROTEIN S25, MITOCHONDRIAL"/>
    <property type="match status" value="1"/>
</dbReference>
<protein>
    <recommendedName>
        <fullName evidence="6">Small ribosomal subunit protein mS23</fullName>
    </recommendedName>
    <alternativeName>
        <fullName evidence="7">37S ribosomal protein S25, mitochondrial</fullName>
    </alternativeName>
</protein>
<dbReference type="GO" id="GO:0003735">
    <property type="term" value="F:structural constituent of ribosome"/>
    <property type="evidence" value="ECO:0007669"/>
    <property type="project" value="InterPro"/>
</dbReference>
<dbReference type="EMBL" id="JANBTW010000080">
    <property type="protein sequence ID" value="KAJ2672552.1"/>
    <property type="molecule type" value="Genomic_DNA"/>
</dbReference>
<evidence type="ECO:0000256" key="1">
    <source>
        <dbReference type="ARBA" id="ARBA00004173"/>
    </source>
</evidence>
<dbReference type="InterPro" id="IPR016939">
    <property type="entry name" value="Ribosomal_mS23_fun"/>
</dbReference>
<evidence type="ECO:0000256" key="4">
    <source>
        <dbReference type="ARBA" id="ARBA00023128"/>
    </source>
</evidence>
<comment type="caution">
    <text evidence="8">The sequence shown here is derived from an EMBL/GenBank/DDBJ whole genome shotgun (WGS) entry which is preliminary data.</text>
</comment>
<comment type="subcellular location">
    <subcellularLocation>
        <location evidence="1">Mitochondrion</location>
    </subcellularLocation>
</comment>
<evidence type="ECO:0000313" key="8">
    <source>
        <dbReference type="EMBL" id="KAJ2672552.1"/>
    </source>
</evidence>
<evidence type="ECO:0000256" key="2">
    <source>
        <dbReference type="ARBA" id="ARBA00009864"/>
    </source>
</evidence>
<keyword evidence="3" id="KW-0689">Ribosomal protein</keyword>
<dbReference type="PANTHER" id="PTHR37799:SF1">
    <property type="entry name" value="SMALL RIBOSOMAL SUBUNIT PROTEIN MS23"/>
    <property type="match status" value="1"/>
</dbReference>
<dbReference type="GO" id="GO:0005763">
    <property type="term" value="C:mitochondrial small ribosomal subunit"/>
    <property type="evidence" value="ECO:0007669"/>
    <property type="project" value="InterPro"/>
</dbReference>
<dbReference type="Proteomes" id="UP001151518">
    <property type="component" value="Unassembled WGS sequence"/>
</dbReference>
<name>A0A9W8KV14_9FUNG</name>
<proteinExistence type="inferred from homology"/>
<keyword evidence="5" id="KW-0687">Ribonucleoprotein</keyword>
<sequence>MYKKPSAQRGIKQAYENLLDANLRDKVPAWLWAMRSVPPVDSLVRAPTQFSTKGKLEFEAGDNTEKPAHNTTPKARIERQLPKGCVSIRHNKTHLRTRNARPPKIVFPEDELRKDFYENHPFEKYRPRIMMETDGKNNSDWSQISHGTNHVTGENVIRYQYYLMQTAGMSKQEAYAQATSEFYKIRAREEMEAKIAKQEARFYGARSLEKPFSAHQLILEERHIRKGSKVVEQRQEAQRIHGAMSGVDA</sequence>
<dbReference type="AlphaFoldDB" id="A0A9W8KV14"/>
<reference evidence="8" key="1">
    <citation type="submission" date="2022-07" db="EMBL/GenBank/DDBJ databases">
        <title>Phylogenomic reconstructions and comparative analyses of Kickxellomycotina fungi.</title>
        <authorList>
            <person name="Reynolds N.K."/>
            <person name="Stajich J.E."/>
            <person name="Barry K."/>
            <person name="Grigoriev I.V."/>
            <person name="Crous P."/>
            <person name="Smith M.E."/>
        </authorList>
    </citation>
    <scope>NUCLEOTIDE SEQUENCE</scope>
    <source>
        <strain evidence="8">NRRL 3115</strain>
    </source>
</reference>
<evidence type="ECO:0000256" key="6">
    <source>
        <dbReference type="ARBA" id="ARBA00035137"/>
    </source>
</evidence>
<comment type="similarity">
    <text evidence="2">Belongs to the mitochondrion-specific ribosomal protein mS23 family.</text>
</comment>
<evidence type="ECO:0000313" key="9">
    <source>
        <dbReference type="Proteomes" id="UP001151518"/>
    </source>
</evidence>
<gene>
    <name evidence="8" type="primary">RSM25</name>
    <name evidence="8" type="ORF">GGI25_005050</name>
</gene>
<organism evidence="8 9">
    <name type="scientific">Coemansia spiralis</name>
    <dbReference type="NCBI Taxonomy" id="417178"/>
    <lineage>
        <taxon>Eukaryota</taxon>
        <taxon>Fungi</taxon>
        <taxon>Fungi incertae sedis</taxon>
        <taxon>Zoopagomycota</taxon>
        <taxon>Kickxellomycotina</taxon>
        <taxon>Kickxellomycetes</taxon>
        <taxon>Kickxellales</taxon>
        <taxon>Kickxellaceae</taxon>
        <taxon>Coemansia</taxon>
    </lineage>
</organism>
<dbReference type="Pfam" id="PF13741">
    <property type="entry name" value="MRP-S25"/>
    <property type="match status" value="1"/>
</dbReference>
<evidence type="ECO:0000256" key="7">
    <source>
        <dbReference type="ARBA" id="ARBA00035421"/>
    </source>
</evidence>
<evidence type="ECO:0000256" key="5">
    <source>
        <dbReference type="ARBA" id="ARBA00023274"/>
    </source>
</evidence>
<accession>A0A9W8KV14</accession>
<evidence type="ECO:0000256" key="3">
    <source>
        <dbReference type="ARBA" id="ARBA00022980"/>
    </source>
</evidence>